<keyword evidence="1" id="KW-0472">Membrane</keyword>
<dbReference type="PANTHER" id="PTHR34391">
    <property type="entry name" value="UPF0658 GOLGI APPARATUS MEMBRANE PROTEIN C1952.10C-RELATED"/>
    <property type="match status" value="1"/>
</dbReference>
<feature type="transmembrane region" description="Helical" evidence="1">
    <location>
        <begin position="320"/>
        <end position="342"/>
    </location>
</feature>
<sequence>MLTITGRCWITIKSVYFRITLTRFTLAFFLFCFIHCFAEGFIQAFIFSLDSDASGLVASILHQARVPRNNFGVLHRHDGNATLDICNVIPTFLANPPCAPIFKRSGPGNVVNVALNNGSKIVLNQMCALVLTYPHQVLMNAQREDVVLVLTQFWIFCVSFFAIAYDSIPHLVAALCFRTLSTAWSMYIIWRTGDVRSRFDILLESTDSPCHATGVEVETLFPSYFESRQVLQIPDLVMNVVSLALAIYLSMKLIKVYGPNTFNRVGAPKEIIRIYKYFLAVFVSFQVAALLLISVICLWLDQMVNRDNAISGSTFHRTLYIGLSIATLAILIPWITMGWYAVRREWKGLMIVFLLTAAIVFTSWILMLMSWSFYWTFLNWPFFAASIIAASLSLLTTIVFGVVSWLQFGKGLAHYLYVDDVLAKSGFEPELFEKDVESHPPSDWREIGLDNVPTYTLSFSTERRDLGDPEKQDIDRK</sequence>
<dbReference type="AlphaFoldDB" id="A0AAD7GY10"/>
<gene>
    <name evidence="2" type="ORF">B0H17DRAFT_1033452</name>
</gene>
<evidence type="ECO:0000256" key="1">
    <source>
        <dbReference type="SAM" id="Phobius"/>
    </source>
</evidence>
<proteinExistence type="predicted"/>
<feature type="transmembrane region" description="Helical" evidence="1">
    <location>
        <begin position="236"/>
        <end position="254"/>
    </location>
</feature>
<feature type="transmembrane region" description="Helical" evidence="1">
    <location>
        <begin position="21"/>
        <end position="46"/>
    </location>
</feature>
<reference evidence="2" key="1">
    <citation type="submission" date="2023-03" db="EMBL/GenBank/DDBJ databases">
        <title>Massive genome expansion in bonnet fungi (Mycena s.s.) driven by repeated elements and novel gene families across ecological guilds.</title>
        <authorList>
            <consortium name="Lawrence Berkeley National Laboratory"/>
            <person name="Harder C.B."/>
            <person name="Miyauchi S."/>
            <person name="Viragh M."/>
            <person name="Kuo A."/>
            <person name="Thoen E."/>
            <person name="Andreopoulos B."/>
            <person name="Lu D."/>
            <person name="Skrede I."/>
            <person name="Drula E."/>
            <person name="Henrissat B."/>
            <person name="Morin E."/>
            <person name="Kohler A."/>
            <person name="Barry K."/>
            <person name="LaButti K."/>
            <person name="Morin E."/>
            <person name="Salamov A."/>
            <person name="Lipzen A."/>
            <person name="Mereny Z."/>
            <person name="Hegedus B."/>
            <person name="Baldrian P."/>
            <person name="Stursova M."/>
            <person name="Weitz H."/>
            <person name="Taylor A."/>
            <person name="Grigoriev I.V."/>
            <person name="Nagy L.G."/>
            <person name="Martin F."/>
            <person name="Kauserud H."/>
        </authorList>
    </citation>
    <scope>NUCLEOTIDE SEQUENCE</scope>
    <source>
        <strain evidence="2">CBHHK067</strain>
    </source>
</reference>
<organism evidence="2 3">
    <name type="scientific">Mycena rosella</name>
    <name type="common">Pink bonnet</name>
    <name type="synonym">Agaricus rosellus</name>
    <dbReference type="NCBI Taxonomy" id="1033263"/>
    <lineage>
        <taxon>Eukaryota</taxon>
        <taxon>Fungi</taxon>
        <taxon>Dikarya</taxon>
        <taxon>Basidiomycota</taxon>
        <taxon>Agaricomycotina</taxon>
        <taxon>Agaricomycetes</taxon>
        <taxon>Agaricomycetidae</taxon>
        <taxon>Agaricales</taxon>
        <taxon>Marasmiineae</taxon>
        <taxon>Mycenaceae</taxon>
        <taxon>Mycena</taxon>
    </lineage>
</organism>
<dbReference type="EMBL" id="JARKIE010000005">
    <property type="protein sequence ID" value="KAJ7707653.1"/>
    <property type="molecule type" value="Genomic_DNA"/>
</dbReference>
<feature type="transmembrane region" description="Helical" evidence="1">
    <location>
        <begin position="349"/>
        <end position="374"/>
    </location>
</feature>
<dbReference type="InterPro" id="IPR040410">
    <property type="entry name" value="UPF0658_Golgi"/>
</dbReference>
<feature type="transmembrane region" description="Helical" evidence="1">
    <location>
        <begin position="274"/>
        <end position="300"/>
    </location>
</feature>
<keyword evidence="1" id="KW-1133">Transmembrane helix</keyword>
<feature type="transmembrane region" description="Helical" evidence="1">
    <location>
        <begin position="380"/>
        <end position="406"/>
    </location>
</feature>
<accession>A0AAD7GY10</accession>
<dbReference type="Proteomes" id="UP001221757">
    <property type="component" value="Unassembled WGS sequence"/>
</dbReference>
<evidence type="ECO:0000313" key="2">
    <source>
        <dbReference type="EMBL" id="KAJ7707653.1"/>
    </source>
</evidence>
<evidence type="ECO:0000313" key="3">
    <source>
        <dbReference type="Proteomes" id="UP001221757"/>
    </source>
</evidence>
<keyword evidence="1" id="KW-0812">Transmembrane</keyword>
<dbReference type="PANTHER" id="PTHR34391:SF2">
    <property type="entry name" value="TRP C-TERMINAL DOMAIN-CONTAINING PROTEIN"/>
    <property type="match status" value="1"/>
</dbReference>
<dbReference type="GO" id="GO:0005794">
    <property type="term" value="C:Golgi apparatus"/>
    <property type="evidence" value="ECO:0007669"/>
    <property type="project" value="TreeGrafter"/>
</dbReference>
<keyword evidence="3" id="KW-1185">Reference proteome</keyword>
<name>A0AAD7GY10_MYCRO</name>
<feature type="transmembrane region" description="Helical" evidence="1">
    <location>
        <begin position="146"/>
        <end position="164"/>
    </location>
</feature>
<protein>
    <submittedName>
        <fullName evidence="2">Uncharacterized protein</fullName>
    </submittedName>
</protein>
<comment type="caution">
    <text evidence="2">The sequence shown here is derived from an EMBL/GenBank/DDBJ whole genome shotgun (WGS) entry which is preliminary data.</text>
</comment>